<evidence type="ECO:0000256" key="2">
    <source>
        <dbReference type="ARBA" id="ARBA00022692"/>
    </source>
</evidence>
<accession>A0AAP0H959</accession>
<reference evidence="6 7" key="1">
    <citation type="submission" date="2024-04" db="EMBL/GenBank/DDBJ databases">
        <title>The reference genome of an endangered Asteraceae, Deinandra increscens subsp. villosa, native to the Central Coast of California.</title>
        <authorList>
            <person name="Guilliams M."/>
            <person name="Hasenstab-Lehman K."/>
            <person name="Meyer R."/>
            <person name="Mcevoy S."/>
        </authorList>
    </citation>
    <scope>NUCLEOTIDE SEQUENCE [LARGE SCALE GENOMIC DNA]</scope>
    <source>
        <tissue evidence="6">Leaf</tissue>
    </source>
</reference>
<name>A0AAP0H959_9ASTR</name>
<organism evidence="6 7">
    <name type="scientific">Deinandra increscens subsp. villosa</name>
    <dbReference type="NCBI Taxonomy" id="3103831"/>
    <lineage>
        <taxon>Eukaryota</taxon>
        <taxon>Viridiplantae</taxon>
        <taxon>Streptophyta</taxon>
        <taxon>Embryophyta</taxon>
        <taxon>Tracheophyta</taxon>
        <taxon>Spermatophyta</taxon>
        <taxon>Magnoliopsida</taxon>
        <taxon>eudicotyledons</taxon>
        <taxon>Gunneridae</taxon>
        <taxon>Pentapetalae</taxon>
        <taxon>asterids</taxon>
        <taxon>campanulids</taxon>
        <taxon>Asterales</taxon>
        <taxon>Asteraceae</taxon>
        <taxon>Asteroideae</taxon>
        <taxon>Heliantheae alliance</taxon>
        <taxon>Madieae</taxon>
        <taxon>Madiinae</taxon>
        <taxon>Deinandra</taxon>
    </lineage>
</organism>
<gene>
    <name evidence="6" type="ORF">SSX86_004545</name>
</gene>
<evidence type="ECO:0000313" key="7">
    <source>
        <dbReference type="Proteomes" id="UP001408789"/>
    </source>
</evidence>
<evidence type="ECO:0000256" key="3">
    <source>
        <dbReference type="ARBA" id="ARBA00022989"/>
    </source>
</evidence>
<comment type="subcellular location">
    <subcellularLocation>
        <location evidence="1">Membrane</location>
        <topology evidence="1">Multi-pass membrane protein</topology>
    </subcellularLocation>
</comment>
<dbReference type="InterPro" id="IPR023271">
    <property type="entry name" value="Aquaporin-like"/>
</dbReference>
<dbReference type="Pfam" id="PF00230">
    <property type="entry name" value="MIP"/>
    <property type="match status" value="1"/>
</dbReference>
<dbReference type="GO" id="GO:0015267">
    <property type="term" value="F:channel activity"/>
    <property type="evidence" value="ECO:0007669"/>
    <property type="project" value="InterPro"/>
</dbReference>
<comment type="caution">
    <text evidence="6">The sequence shown here is derived from an EMBL/GenBank/DDBJ whole genome shotgun (WGS) entry which is preliminary data.</text>
</comment>
<sequence>MNLAVTFKLLLARKLSLTKEVYYMVMQCLGVVCGAGAMKGFRIPFQLTSIRIHSQSIQSNNIVHWLHNYSFLLILIWSYGQLPNGLSKADECSLTAVVALRQSSKG</sequence>
<keyword evidence="2 5" id="KW-0812">Transmembrane</keyword>
<dbReference type="EMBL" id="JBCNJP010000007">
    <property type="protein sequence ID" value="KAK9076212.1"/>
    <property type="molecule type" value="Genomic_DNA"/>
</dbReference>
<dbReference type="GO" id="GO:0016020">
    <property type="term" value="C:membrane"/>
    <property type="evidence" value="ECO:0007669"/>
    <property type="project" value="UniProtKB-SubCell"/>
</dbReference>
<dbReference type="InterPro" id="IPR034294">
    <property type="entry name" value="Aquaporin_transptr"/>
</dbReference>
<dbReference type="SUPFAM" id="SSF81338">
    <property type="entry name" value="Aquaporin-like"/>
    <property type="match status" value="1"/>
</dbReference>
<protein>
    <submittedName>
        <fullName evidence="6">Uncharacterized protein</fullName>
    </submittedName>
</protein>
<dbReference type="PANTHER" id="PTHR45687">
    <property type="entry name" value="AQUAPORIN OR AQUAGLYCEROPORIN RELATED"/>
    <property type="match status" value="1"/>
</dbReference>
<dbReference type="Gene3D" id="1.20.1080.10">
    <property type="entry name" value="Glycerol uptake facilitator protein"/>
    <property type="match status" value="1"/>
</dbReference>
<keyword evidence="4 5" id="KW-0472">Membrane</keyword>
<dbReference type="InterPro" id="IPR000425">
    <property type="entry name" value="MIP"/>
</dbReference>
<dbReference type="AlphaFoldDB" id="A0AAP0H959"/>
<evidence type="ECO:0000256" key="1">
    <source>
        <dbReference type="ARBA" id="ARBA00004141"/>
    </source>
</evidence>
<evidence type="ECO:0000256" key="4">
    <source>
        <dbReference type="ARBA" id="ARBA00023136"/>
    </source>
</evidence>
<dbReference type="Proteomes" id="UP001408789">
    <property type="component" value="Unassembled WGS sequence"/>
</dbReference>
<keyword evidence="3 5" id="KW-1133">Transmembrane helix</keyword>
<evidence type="ECO:0000313" key="6">
    <source>
        <dbReference type="EMBL" id="KAK9076212.1"/>
    </source>
</evidence>
<feature type="transmembrane region" description="Helical" evidence="5">
    <location>
        <begin position="21"/>
        <end position="41"/>
    </location>
</feature>
<evidence type="ECO:0000256" key="5">
    <source>
        <dbReference type="SAM" id="Phobius"/>
    </source>
</evidence>
<proteinExistence type="predicted"/>
<keyword evidence="7" id="KW-1185">Reference proteome</keyword>